<dbReference type="KEGG" id="adin:H7849_07840"/>
<feature type="binding site" evidence="11">
    <location>
        <position position="286"/>
    </location>
    <ligand>
        <name>NAD(+)</name>
        <dbReference type="ChEBI" id="CHEBI:57540"/>
    </ligand>
</feature>
<comment type="similarity">
    <text evidence="2 8">Belongs to the UDP-glucose/GDP-mannose dehydrogenase family.</text>
</comment>
<dbReference type="Gene3D" id="3.40.50.720">
    <property type="entry name" value="NAD(P)-binding Rossmann-like Domain"/>
    <property type="match status" value="2"/>
</dbReference>
<dbReference type="Gene3D" id="1.20.5.100">
    <property type="entry name" value="Cytochrome c1, transmembrane anchor, C-terminal"/>
    <property type="match status" value="1"/>
</dbReference>
<gene>
    <name evidence="13" type="ORF">H7849_07840</name>
</gene>
<feature type="binding site" evidence="11">
    <location>
        <position position="124"/>
    </location>
    <ligand>
        <name>NAD(+)</name>
        <dbReference type="ChEBI" id="CHEBI:57540"/>
    </ligand>
</feature>
<comment type="catalytic activity">
    <reaction evidence="7 8">
        <text>UDP-alpha-D-glucose + 2 NAD(+) + H2O = UDP-alpha-D-glucuronate + 2 NADH + 3 H(+)</text>
        <dbReference type="Rhea" id="RHEA:23596"/>
        <dbReference type="ChEBI" id="CHEBI:15377"/>
        <dbReference type="ChEBI" id="CHEBI:15378"/>
        <dbReference type="ChEBI" id="CHEBI:57540"/>
        <dbReference type="ChEBI" id="CHEBI:57945"/>
        <dbReference type="ChEBI" id="CHEBI:58052"/>
        <dbReference type="ChEBI" id="CHEBI:58885"/>
        <dbReference type="EC" id="1.1.1.22"/>
    </reaction>
</comment>
<dbReference type="InterPro" id="IPR001732">
    <property type="entry name" value="UDP-Glc/GDP-Man_DH_N"/>
</dbReference>
<dbReference type="SUPFAM" id="SSF48179">
    <property type="entry name" value="6-phosphogluconate dehydrogenase C-terminal domain-like"/>
    <property type="match status" value="1"/>
</dbReference>
<evidence type="ECO:0000256" key="5">
    <source>
        <dbReference type="ARBA" id="ARBA00023002"/>
    </source>
</evidence>
<evidence type="ECO:0000313" key="13">
    <source>
        <dbReference type="EMBL" id="QNI33816.1"/>
    </source>
</evidence>
<feature type="binding site" evidence="10">
    <location>
        <begin position="155"/>
        <end position="158"/>
    </location>
    <ligand>
        <name>substrate</name>
    </ligand>
</feature>
<feature type="binding site" evidence="10">
    <location>
        <position position="227"/>
    </location>
    <ligand>
        <name>substrate</name>
    </ligand>
</feature>
<organism evidence="13 14">
    <name type="scientific">Alloacidobacterium dinghuense</name>
    <dbReference type="NCBI Taxonomy" id="2763107"/>
    <lineage>
        <taxon>Bacteria</taxon>
        <taxon>Pseudomonadati</taxon>
        <taxon>Acidobacteriota</taxon>
        <taxon>Terriglobia</taxon>
        <taxon>Terriglobales</taxon>
        <taxon>Acidobacteriaceae</taxon>
        <taxon>Alloacidobacterium</taxon>
    </lineage>
</organism>
<keyword evidence="14" id="KW-1185">Reference proteome</keyword>
<dbReference type="GO" id="GO:0003979">
    <property type="term" value="F:UDP-glucose 6-dehydrogenase activity"/>
    <property type="evidence" value="ECO:0007669"/>
    <property type="project" value="UniProtKB-EC"/>
</dbReference>
<dbReference type="Pfam" id="PF03721">
    <property type="entry name" value="UDPG_MGDP_dh_N"/>
    <property type="match status" value="1"/>
</dbReference>
<evidence type="ECO:0000256" key="2">
    <source>
        <dbReference type="ARBA" id="ARBA00006601"/>
    </source>
</evidence>
<dbReference type="UniPathway" id="UPA00038">
    <property type="reaction ID" value="UER00491"/>
</dbReference>
<feature type="binding site" evidence="10">
    <location>
        <position position="343"/>
    </location>
    <ligand>
        <name>substrate</name>
    </ligand>
</feature>
<evidence type="ECO:0000256" key="11">
    <source>
        <dbReference type="PIRSR" id="PIRSR500134-3"/>
    </source>
</evidence>
<feature type="domain" description="UDP-glucose/GDP-mannose dehydrogenase C-terminal" evidence="12">
    <location>
        <begin position="336"/>
        <end position="440"/>
    </location>
</feature>
<evidence type="ECO:0000256" key="8">
    <source>
        <dbReference type="PIRNR" id="PIRNR000124"/>
    </source>
</evidence>
<keyword evidence="5 8" id="KW-0560">Oxidoreductase</keyword>
<feature type="binding site" evidence="10">
    <location>
        <position position="280"/>
    </location>
    <ligand>
        <name>substrate</name>
    </ligand>
</feature>
<evidence type="ECO:0000256" key="7">
    <source>
        <dbReference type="ARBA" id="ARBA00047473"/>
    </source>
</evidence>
<evidence type="ECO:0000256" key="1">
    <source>
        <dbReference type="ARBA" id="ARBA00004701"/>
    </source>
</evidence>
<dbReference type="SUPFAM" id="SSF52413">
    <property type="entry name" value="UDP-glucose/GDP-mannose dehydrogenase C-terminal domain"/>
    <property type="match status" value="1"/>
</dbReference>
<dbReference type="GO" id="GO:0000271">
    <property type="term" value="P:polysaccharide biosynthetic process"/>
    <property type="evidence" value="ECO:0007669"/>
    <property type="project" value="InterPro"/>
</dbReference>
<dbReference type="AlphaFoldDB" id="A0A7G8BMP6"/>
<feature type="binding site" evidence="11">
    <location>
        <position position="39"/>
    </location>
    <ligand>
        <name>NAD(+)</name>
        <dbReference type="ChEBI" id="CHEBI:57540"/>
    </ligand>
</feature>
<evidence type="ECO:0000256" key="6">
    <source>
        <dbReference type="ARBA" id="ARBA00023027"/>
    </source>
</evidence>
<accession>A0A7G8BMP6</accession>
<dbReference type="PANTHER" id="PTHR43750">
    <property type="entry name" value="UDP-GLUCOSE 6-DEHYDROGENASE TUAD"/>
    <property type="match status" value="1"/>
</dbReference>
<dbReference type="SMART" id="SM00984">
    <property type="entry name" value="UDPG_MGDP_dh_C"/>
    <property type="match status" value="1"/>
</dbReference>
<comment type="pathway">
    <text evidence="1">Nucleotide-sugar biosynthesis; UDP-alpha-D-glucuronate biosynthesis; UDP-alpha-D-glucuronate from UDP-alpha-D-glucose: step 1/1.</text>
</comment>
<dbReference type="InterPro" id="IPR014026">
    <property type="entry name" value="UDP-Glc/GDP-Man_DH_dimer"/>
</dbReference>
<protein>
    <recommendedName>
        <fullName evidence="4 8">UDP-glucose 6-dehydrogenase</fullName>
        <ecNumber evidence="3 8">1.1.1.22</ecNumber>
    </recommendedName>
</protein>
<dbReference type="PANTHER" id="PTHR43750:SF3">
    <property type="entry name" value="UDP-GLUCOSE 6-DEHYDROGENASE TUAD"/>
    <property type="match status" value="1"/>
</dbReference>
<keyword evidence="6 8" id="KW-0520">NAD</keyword>
<feature type="active site" description="Nucleophile" evidence="9">
    <location>
        <position position="283"/>
    </location>
</feature>
<dbReference type="InterPro" id="IPR028357">
    <property type="entry name" value="UDPglc_DH_bac"/>
</dbReference>
<evidence type="ECO:0000256" key="10">
    <source>
        <dbReference type="PIRSR" id="PIRSR500134-2"/>
    </source>
</evidence>
<dbReference type="PIRSF" id="PIRSF000124">
    <property type="entry name" value="UDPglc_GDPman_dh"/>
    <property type="match status" value="1"/>
</dbReference>
<dbReference type="InterPro" id="IPR036220">
    <property type="entry name" value="UDP-Glc/GDP-Man_DH_C_sf"/>
</dbReference>
<evidence type="ECO:0000256" key="3">
    <source>
        <dbReference type="ARBA" id="ARBA00012954"/>
    </source>
</evidence>
<feature type="binding site" evidence="11">
    <location>
        <position position="89"/>
    </location>
    <ligand>
        <name>NAD(+)</name>
        <dbReference type="ChEBI" id="CHEBI:57540"/>
    </ligand>
</feature>
<dbReference type="EC" id="1.1.1.22" evidence="3 8"/>
<feature type="binding site" evidence="11">
    <location>
        <position position="158"/>
    </location>
    <ligand>
        <name>NAD(+)</name>
        <dbReference type="ChEBI" id="CHEBI:57540"/>
    </ligand>
</feature>
<dbReference type="InterPro" id="IPR017476">
    <property type="entry name" value="UDP-Glc/GDP-Man"/>
</dbReference>
<dbReference type="EMBL" id="CP060394">
    <property type="protein sequence ID" value="QNI33816.1"/>
    <property type="molecule type" value="Genomic_DNA"/>
</dbReference>
<dbReference type="Proteomes" id="UP000515312">
    <property type="component" value="Chromosome"/>
</dbReference>
<dbReference type="RefSeq" id="WP_186745483.1">
    <property type="nucleotide sequence ID" value="NZ_CP060394.1"/>
</dbReference>
<dbReference type="NCBIfam" id="TIGR03026">
    <property type="entry name" value="NDP-sugDHase"/>
    <property type="match status" value="1"/>
</dbReference>
<feature type="binding site" evidence="11">
    <location>
        <position position="34"/>
    </location>
    <ligand>
        <name>NAD(+)</name>
        <dbReference type="ChEBI" id="CHEBI:57540"/>
    </ligand>
</feature>
<dbReference type="PIRSF" id="PIRSF500134">
    <property type="entry name" value="UDPglc_DH_bac"/>
    <property type="match status" value="1"/>
</dbReference>
<dbReference type="Pfam" id="PF03720">
    <property type="entry name" value="UDPG_MGDP_dh_C"/>
    <property type="match status" value="1"/>
</dbReference>
<feature type="binding site" evidence="10">
    <location>
        <begin position="272"/>
        <end position="276"/>
    </location>
    <ligand>
        <name>substrate</name>
    </ligand>
</feature>
<dbReference type="InterPro" id="IPR014027">
    <property type="entry name" value="UDP-Glc/GDP-Man_DH_C"/>
</dbReference>
<dbReference type="InterPro" id="IPR008927">
    <property type="entry name" value="6-PGluconate_DH-like_C_sf"/>
</dbReference>
<evidence type="ECO:0000259" key="12">
    <source>
        <dbReference type="SMART" id="SM00984"/>
    </source>
</evidence>
<evidence type="ECO:0000313" key="14">
    <source>
        <dbReference type="Proteomes" id="UP000515312"/>
    </source>
</evidence>
<dbReference type="GO" id="GO:0006065">
    <property type="term" value="P:UDP-glucuronate biosynthetic process"/>
    <property type="evidence" value="ECO:0007669"/>
    <property type="project" value="UniProtKB-UniPathway"/>
</dbReference>
<sequence>MTEKITIAVVGSGYVGLVASVCFAEIGHQVICVDNDEAKISSLRDGEVPIYEEYLPELLARHRNKSIEFTTDLHAATRRSQAIFVAVGTPQSQTGSADLSYVDAVASEIARSITEYKVIVEKSTVPVYTNEWISRVIERNGVPRDLFDVTSNPEFLREGTAVVDFLHADRIVIGVENERAATLLRAIYEPLTSGRYYQTVDAVPGVRSSVDPPPILQTSTKAAELIKHASNAFLAMKISFINVVSNVCEAAGADVEEVSRGVGADARIGPKFLKAGIGYGGSCFPKDVAAFRYVAEQLGVDFGLLREVEKINAEQKRRFFQKVRSALWTFRGKKLAVLGLAFKGGTDDIRESPAIDLIGQFLMEGCIVSAYDPAAIERTKQVLPPSGTLSYAKDAYEAAGEADALLILTDWQEFVELDLDRLRYTLRYPIVIDGRNLFDRVIMAQHGFTYLSVGRAGGVQVRDSALTSRLP</sequence>
<proteinExistence type="inferred from homology"/>
<feature type="binding site" evidence="11">
    <location>
        <position position="350"/>
    </location>
    <ligand>
        <name>NAD(+)</name>
        <dbReference type="ChEBI" id="CHEBI:57540"/>
    </ligand>
</feature>
<evidence type="ECO:0000256" key="9">
    <source>
        <dbReference type="PIRSR" id="PIRSR500134-1"/>
    </source>
</evidence>
<name>A0A7G8BMP6_9BACT</name>
<dbReference type="InterPro" id="IPR036291">
    <property type="entry name" value="NAD(P)-bd_dom_sf"/>
</dbReference>
<reference evidence="13 14" key="1">
    <citation type="submission" date="2020-08" db="EMBL/GenBank/DDBJ databases">
        <title>Edaphobacter telluris sp. nov. and Acidobacterium dinghuensis sp. nov., two acidobacteria isolated from forest soil.</title>
        <authorList>
            <person name="Fu J."/>
            <person name="Qiu L."/>
        </authorList>
    </citation>
    <scope>NUCLEOTIDE SEQUENCE [LARGE SCALE GENOMIC DNA]</scope>
    <source>
        <strain evidence="13">4Y35</strain>
    </source>
</reference>
<evidence type="ECO:0000256" key="4">
    <source>
        <dbReference type="ARBA" id="ARBA00015132"/>
    </source>
</evidence>
<dbReference type="SUPFAM" id="SSF51735">
    <property type="entry name" value="NAD(P)-binding Rossmann-fold domains"/>
    <property type="match status" value="1"/>
</dbReference>
<dbReference type="GO" id="GO:0051287">
    <property type="term" value="F:NAD binding"/>
    <property type="evidence" value="ECO:0007669"/>
    <property type="project" value="InterPro"/>
</dbReference>
<dbReference type="Pfam" id="PF00984">
    <property type="entry name" value="UDPG_MGDP_dh"/>
    <property type="match status" value="1"/>
</dbReference>